<feature type="non-terminal residue" evidence="2">
    <location>
        <position position="206"/>
    </location>
</feature>
<evidence type="ECO:0000313" key="2">
    <source>
        <dbReference type="EMBL" id="GMR62302.1"/>
    </source>
</evidence>
<feature type="non-terminal residue" evidence="2">
    <location>
        <position position="1"/>
    </location>
</feature>
<organism evidence="2 3">
    <name type="scientific">Pristionchus mayeri</name>
    <dbReference type="NCBI Taxonomy" id="1317129"/>
    <lineage>
        <taxon>Eukaryota</taxon>
        <taxon>Metazoa</taxon>
        <taxon>Ecdysozoa</taxon>
        <taxon>Nematoda</taxon>
        <taxon>Chromadorea</taxon>
        <taxon>Rhabditida</taxon>
        <taxon>Rhabditina</taxon>
        <taxon>Diplogasteromorpha</taxon>
        <taxon>Diplogasteroidea</taxon>
        <taxon>Neodiplogasteridae</taxon>
        <taxon>Pristionchus</taxon>
    </lineage>
</organism>
<comment type="caution">
    <text evidence="2">The sequence shown here is derived from an EMBL/GenBank/DDBJ whole genome shotgun (WGS) entry which is preliminary data.</text>
</comment>
<feature type="compositionally biased region" description="Basic and acidic residues" evidence="1">
    <location>
        <begin position="196"/>
        <end position="206"/>
    </location>
</feature>
<feature type="region of interest" description="Disordered" evidence="1">
    <location>
        <begin position="181"/>
        <end position="206"/>
    </location>
</feature>
<sequence>NEQTSMFRTISIYDFPSIDEANERAFSSCLRPLIIMPPHVHPSTFSMHSLMIAASSPFPIVTQTPSTTTTTTTRRRGWPLGIYRHERRHLTALPLSVLLAHPEIRRGARRPILVTASPSAFFPFPLPPDQFRVCRIVRREAAATGSRADRHQRDEGKIGYDGFEDEDDERFRRLREAYFNSPDYDRSERPPTPLESIKKYEEEEEE</sequence>
<dbReference type="AlphaFoldDB" id="A0AAN5DHP7"/>
<evidence type="ECO:0000256" key="1">
    <source>
        <dbReference type="SAM" id="MobiDB-lite"/>
    </source>
</evidence>
<keyword evidence="3" id="KW-1185">Reference proteome</keyword>
<reference evidence="3" key="1">
    <citation type="submission" date="2022-10" db="EMBL/GenBank/DDBJ databases">
        <title>Genome assembly of Pristionchus species.</title>
        <authorList>
            <person name="Yoshida K."/>
            <person name="Sommer R.J."/>
        </authorList>
    </citation>
    <scope>NUCLEOTIDE SEQUENCE [LARGE SCALE GENOMIC DNA]</scope>
    <source>
        <strain evidence="3">RS5460</strain>
    </source>
</reference>
<evidence type="ECO:0000313" key="3">
    <source>
        <dbReference type="Proteomes" id="UP001328107"/>
    </source>
</evidence>
<accession>A0AAN5DHP7</accession>
<gene>
    <name evidence="2" type="ORF">PMAYCL1PPCAC_32497</name>
</gene>
<name>A0AAN5DHP7_9BILA</name>
<protein>
    <submittedName>
        <fullName evidence="2">Uncharacterized protein</fullName>
    </submittedName>
</protein>
<feature type="region of interest" description="Disordered" evidence="1">
    <location>
        <begin position="142"/>
        <end position="163"/>
    </location>
</feature>
<dbReference type="Proteomes" id="UP001328107">
    <property type="component" value="Unassembled WGS sequence"/>
</dbReference>
<proteinExistence type="predicted"/>
<feature type="compositionally biased region" description="Basic and acidic residues" evidence="1">
    <location>
        <begin position="142"/>
        <end position="158"/>
    </location>
</feature>
<dbReference type="EMBL" id="BTRK01000006">
    <property type="protein sequence ID" value="GMR62302.1"/>
    <property type="molecule type" value="Genomic_DNA"/>
</dbReference>